<dbReference type="eggNOG" id="ENOG502QXWK">
    <property type="taxonomic scope" value="Eukaryota"/>
</dbReference>
<dbReference type="VEuPathDB" id="PlasmoDB:PVPAM_070016900"/>
<evidence type="ECO:0000313" key="4">
    <source>
        <dbReference type="Proteomes" id="UP000196402"/>
    </source>
</evidence>
<evidence type="ECO:0000256" key="2">
    <source>
        <dbReference type="SAM" id="MobiDB-lite"/>
    </source>
</evidence>
<name>A0A1G4GV53_PLAVI</name>
<dbReference type="VEuPathDB" id="PlasmoDB:PVW1_070016500"/>
<feature type="compositionally biased region" description="Basic and acidic residues" evidence="2">
    <location>
        <begin position="176"/>
        <end position="189"/>
    </location>
</feature>
<dbReference type="VEuPathDB" id="PlasmoDB:PVP01_0710000"/>
<accession>A0A1G4GV53</accession>
<dbReference type="EMBL" id="LT615245">
    <property type="protein sequence ID" value="SCO66436.1"/>
    <property type="molecule type" value="Genomic_DNA"/>
</dbReference>
<feature type="region of interest" description="Disordered" evidence="2">
    <location>
        <begin position="150"/>
        <end position="218"/>
    </location>
</feature>
<gene>
    <name evidence="3" type="ORF">PVT01_070015000</name>
</gene>
<protein>
    <submittedName>
        <fullName evidence="3">Uncharacterized protein</fullName>
    </submittedName>
</protein>
<dbReference type="VEuPathDB" id="PlasmoDB:PVX_099015"/>
<feature type="compositionally biased region" description="Basic and acidic residues" evidence="2">
    <location>
        <begin position="199"/>
        <end position="209"/>
    </location>
</feature>
<evidence type="ECO:0000313" key="3">
    <source>
        <dbReference type="EMBL" id="SCO66436.1"/>
    </source>
</evidence>
<proteinExistence type="predicted"/>
<dbReference type="AlphaFoldDB" id="A0A1G4GV53"/>
<keyword evidence="1" id="KW-0175">Coiled coil</keyword>
<evidence type="ECO:0000256" key="1">
    <source>
        <dbReference type="SAM" id="Coils"/>
    </source>
</evidence>
<dbReference type="Proteomes" id="UP000196402">
    <property type="component" value="Chromosome 7"/>
</dbReference>
<feature type="coiled-coil region" evidence="1">
    <location>
        <begin position="56"/>
        <end position="83"/>
    </location>
</feature>
<sequence>MQNAASSNLNMEKRFDHLKTFSSNIAGMVHELKDLIKIHEILIYKEKLSSTKKEQLQKHQDDLVALKMDLQSIKKENENMDGQLKYYKKIDESINYEIVNMSVNIQKMKLDINVQEKKKIEIKKDIDEMKNKCSKSLKQKHLLDHNLSQLAKHKQGSRADVSTNRANRLTGHAVKVGKENTKGVTDKSAKGRTTVPHRGLRDAPKSEVPKKKKKKKKK</sequence>
<organism evidence="3 4">
    <name type="scientific">Plasmodium vivax</name>
    <name type="common">malaria parasite P. vivax</name>
    <dbReference type="NCBI Taxonomy" id="5855"/>
    <lineage>
        <taxon>Eukaryota</taxon>
        <taxon>Sar</taxon>
        <taxon>Alveolata</taxon>
        <taxon>Apicomplexa</taxon>
        <taxon>Aconoidasida</taxon>
        <taxon>Haemosporida</taxon>
        <taxon>Plasmodiidae</taxon>
        <taxon>Plasmodium</taxon>
        <taxon>Plasmodium (Plasmodium)</taxon>
    </lineage>
</organism>
<reference evidence="3 4" key="1">
    <citation type="submission" date="2016-07" db="EMBL/GenBank/DDBJ databases">
        <authorList>
            <consortium name="Pathogen Informatics"/>
        </authorList>
    </citation>
    <scope>NUCLEOTIDE SEQUENCE [LARGE SCALE GENOMIC DNA]</scope>
</reference>